<keyword evidence="2" id="KW-1133">Transmembrane helix</keyword>
<reference evidence="3 4" key="1">
    <citation type="journal article" date="2019" name="PLoS ONE">
        <title>Comparative genome analysis indicates high evolutionary potential of pathogenicity genes in Colletotrichum tanaceti.</title>
        <authorList>
            <person name="Lelwala R.V."/>
            <person name="Korhonen P.K."/>
            <person name="Young N.D."/>
            <person name="Scott J.B."/>
            <person name="Ades P.A."/>
            <person name="Gasser R.B."/>
            <person name="Taylor P.W.J."/>
        </authorList>
    </citation>
    <scope>NUCLEOTIDE SEQUENCE [LARGE SCALE GENOMIC DNA]</scope>
    <source>
        <strain evidence="3">BRIP57314</strain>
    </source>
</reference>
<evidence type="ECO:0000313" key="4">
    <source>
        <dbReference type="Proteomes" id="UP000310108"/>
    </source>
</evidence>
<feature type="region of interest" description="Disordered" evidence="1">
    <location>
        <begin position="102"/>
        <end position="126"/>
    </location>
</feature>
<name>A0A4U6XM85_9PEZI</name>
<evidence type="ECO:0000256" key="1">
    <source>
        <dbReference type="SAM" id="MobiDB-lite"/>
    </source>
</evidence>
<comment type="caution">
    <text evidence="3">The sequence shown here is derived from an EMBL/GenBank/DDBJ whole genome shotgun (WGS) entry which is preliminary data.</text>
</comment>
<dbReference type="Proteomes" id="UP000310108">
    <property type="component" value="Unassembled WGS sequence"/>
</dbReference>
<accession>A0A4U6XM85</accession>
<proteinExistence type="predicted"/>
<feature type="region of interest" description="Disordered" evidence="1">
    <location>
        <begin position="143"/>
        <end position="168"/>
    </location>
</feature>
<feature type="transmembrane region" description="Helical" evidence="2">
    <location>
        <begin position="24"/>
        <end position="45"/>
    </location>
</feature>
<keyword evidence="4" id="KW-1185">Reference proteome</keyword>
<dbReference type="EMBL" id="PJEX01000058">
    <property type="protein sequence ID" value="TKW56788.1"/>
    <property type="molecule type" value="Genomic_DNA"/>
</dbReference>
<sequence length="168" mass="18466">MVDSFDRPADDEVRDSWMHACHSAGATMSGGVVTLSVWLTAFCWWRADGSRQKAYDDAELASLWHEDWRRLRLSEVGFPVIDQDDVSVGISRVTVTFYRDGEVEERGDGDGSPGGNHRHGDNGCRRHQGPSILELVAAGRAAQALHGGRTNPSSAGHQRDRSTSSILY</sequence>
<evidence type="ECO:0000313" key="3">
    <source>
        <dbReference type="EMBL" id="TKW56788.1"/>
    </source>
</evidence>
<keyword evidence="2" id="KW-0472">Membrane</keyword>
<gene>
    <name evidence="3" type="ORF">CTA1_6889</name>
</gene>
<evidence type="ECO:0000256" key="2">
    <source>
        <dbReference type="SAM" id="Phobius"/>
    </source>
</evidence>
<dbReference type="AlphaFoldDB" id="A0A4U6XM85"/>
<dbReference type="Pfam" id="PF14388">
    <property type="entry name" value="DUF4419"/>
    <property type="match status" value="1"/>
</dbReference>
<dbReference type="InterPro" id="IPR025533">
    <property type="entry name" value="DUF4419"/>
</dbReference>
<keyword evidence="2" id="KW-0812">Transmembrane</keyword>
<protein>
    <submittedName>
        <fullName evidence="3">Uncharacterized protein</fullName>
    </submittedName>
</protein>
<organism evidence="3 4">
    <name type="scientific">Colletotrichum tanaceti</name>
    <dbReference type="NCBI Taxonomy" id="1306861"/>
    <lineage>
        <taxon>Eukaryota</taxon>
        <taxon>Fungi</taxon>
        <taxon>Dikarya</taxon>
        <taxon>Ascomycota</taxon>
        <taxon>Pezizomycotina</taxon>
        <taxon>Sordariomycetes</taxon>
        <taxon>Hypocreomycetidae</taxon>
        <taxon>Glomerellales</taxon>
        <taxon>Glomerellaceae</taxon>
        <taxon>Colletotrichum</taxon>
        <taxon>Colletotrichum destructivum species complex</taxon>
    </lineage>
</organism>